<proteinExistence type="predicted"/>
<dbReference type="Proteomes" id="UP000054166">
    <property type="component" value="Unassembled WGS sequence"/>
</dbReference>
<dbReference type="AlphaFoldDB" id="A0A0C3B2A0"/>
<keyword evidence="2" id="KW-1185">Reference proteome</keyword>
<dbReference type="InParanoid" id="A0A0C3B2A0"/>
<dbReference type="HOGENOM" id="CLU_2171993_0_0_1"/>
<organism evidence="1 2">
    <name type="scientific">Piloderma croceum (strain F 1598)</name>
    <dbReference type="NCBI Taxonomy" id="765440"/>
    <lineage>
        <taxon>Eukaryota</taxon>
        <taxon>Fungi</taxon>
        <taxon>Dikarya</taxon>
        <taxon>Basidiomycota</taxon>
        <taxon>Agaricomycotina</taxon>
        <taxon>Agaricomycetes</taxon>
        <taxon>Agaricomycetidae</taxon>
        <taxon>Atheliales</taxon>
        <taxon>Atheliaceae</taxon>
        <taxon>Piloderma</taxon>
    </lineage>
</organism>
<gene>
    <name evidence="1" type="ORF">PILCRDRAFT_530532</name>
</gene>
<protein>
    <submittedName>
        <fullName evidence="1">Uncharacterized protein</fullName>
    </submittedName>
</protein>
<dbReference type="EMBL" id="KN833004">
    <property type="protein sequence ID" value="KIM80343.1"/>
    <property type="molecule type" value="Genomic_DNA"/>
</dbReference>
<evidence type="ECO:0000313" key="2">
    <source>
        <dbReference type="Proteomes" id="UP000054166"/>
    </source>
</evidence>
<reference evidence="1 2" key="1">
    <citation type="submission" date="2014-04" db="EMBL/GenBank/DDBJ databases">
        <authorList>
            <consortium name="DOE Joint Genome Institute"/>
            <person name="Kuo A."/>
            <person name="Tarkka M."/>
            <person name="Buscot F."/>
            <person name="Kohler A."/>
            <person name="Nagy L.G."/>
            <person name="Floudas D."/>
            <person name="Copeland A."/>
            <person name="Barry K.W."/>
            <person name="Cichocki N."/>
            <person name="Veneault-Fourrey C."/>
            <person name="LaButti K."/>
            <person name="Lindquist E.A."/>
            <person name="Lipzen A."/>
            <person name="Lundell T."/>
            <person name="Morin E."/>
            <person name="Murat C."/>
            <person name="Sun H."/>
            <person name="Tunlid A."/>
            <person name="Henrissat B."/>
            <person name="Grigoriev I.V."/>
            <person name="Hibbett D.S."/>
            <person name="Martin F."/>
            <person name="Nordberg H.P."/>
            <person name="Cantor M.N."/>
            <person name="Hua S.X."/>
        </authorList>
    </citation>
    <scope>NUCLEOTIDE SEQUENCE [LARGE SCALE GENOMIC DNA]</scope>
    <source>
        <strain evidence="1 2">F 1598</strain>
    </source>
</reference>
<accession>A0A0C3B2A0</accession>
<evidence type="ECO:0000313" key="1">
    <source>
        <dbReference type="EMBL" id="KIM80343.1"/>
    </source>
</evidence>
<name>A0A0C3B2A0_PILCF</name>
<reference evidence="2" key="2">
    <citation type="submission" date="2015-01" db="EMBL/GenBank/DDBJ databases">
        <title>Evolutionary Origins and Diversification of the Mycorrhizal Mutualists.</title>
        <authorList>
            <consortium name="DOE Joint Genome Institute"/>
            <consortium name="Mycorrhizal Genomics Consortium"/>
            <person name="Kohler A."/>
            <person name="Kuo A."/>
            <person name="Nagy L.G."/>
            <person name="Floudas D."/>
            <person name="Copeland A."/>
            <person name="Barry K.W."/>
            <person name="Cichocki N."/>
            <person name="Veneault-Fourrey C."/>
            <person name="LaButti K."/>
            <person name="Lindquist E.A."/>
            <person name="Lipzen A."/>
            <person name="Lundell T."/>
            <person name="Morin E."/>
            <person name="Murat C."/>
            <person name="Riley R."/>
            <person name="Ohm R."/>
            <person name="Sun H."/>
            <person name="Tunlid A."/>
            <person name="Henrissat B."/>
            <person name="Grigoriev I.V."/>
            <person name="Hibbett D.S."/>
            <person name="Martin F."/>
        </authorList>
    </citation>
    <scope>NUCLEOTIDE SEQUENCE [LARGE SCALE GENOMIC DNA]</scope>
    <source>
        <strain evidence="2">F 1598</strain>
    </source>
</reference>
<sequence>MNPSMMLKNVQLSLTELTTVLESARESLRYVHIGSTSFAPHGYVVFGIMPGQTPVSQGIFQELVVPTLIRGRWPHLETLTLEGLRIPRHLKHNIPSVVRKDPETSLTIGA</sequence>